<evidence type="ECO:0000259" key="4">
    <source>
        <dbReference type="PROSITE" id="PS51781"/>
    </source>
</evidence>
<dbReference type="Gene3D" id="2.30.30.40">
    <property type="entry name" value="SH3 Domains"/>
    <property type="match status" value="2"/>
</dbReference>
<dbReference type="EMBL" id="JBJQND010000007">
    <property type="protein sequence ID" value="KAL3871092.1"/>
    <property type="molecule type" value="Genomic_DNA"/>
</dbReference>
<evidence type="ECO:0000256" key="2">
    <source>
        <dbReference type="ARBA" id="ARBA00022859"/>
    </source>
</evidence>
<keyword evidence="2" id="KW-0391">Immunity</keyword>
<dbReference type="SMART" id="SM00701">
    <property type="entry name" value="PGRP"/>
    <property type="match status" value="1"/>
</dbReference>
<dbReference type="Proteomes" id="UP001634394">
    <property type="component" value="Unassembled WGS sequence"/>
</dbReference>
<dbReference type="InterPro" id="IPR002502">
    <property type="entry name" value="Amidase_domain"/>
</dbReference>
<name>A0ABD3WB58_SINWO</name>
<evidence type="ECO:0000256" key="1">
    <source>
        <dbReference type="ARBA" id="ARBA00007553"/>
    </source>
</evidence>
<dbReference type="CDD" id="cd06583">
    <property type="entry name" value="PGRP"/>
    <property type="match status" value="1"/>
</dbReference>
<feature type="signal peptide" evidence="3">
    <location>
        <begin position="1"/>
        <end position="20"/>
    </location>
</feature>
<accession>A0ABD3WB58</accession>
<dbReference type="FunFam" id="3.40.80.10:FF:000001">
    <property type="entry name" value="Peptidoglycan recognition protein 1"/>
    <property type="match status" value="1"/>
</dbReference>
<dbReference type="PANTHER" id="PTHR11022:SF41">
    <property type="entry name" value="PEPTIDOGLYCAN-RECOGNITION PROTEIN LC-RELATED"/>
    <property type="match status" value="1"/>
</dbReference>
<dbReference type="SMART" id="SM00287">
    <property type="entry name" value="SH3b"/>
    <property type="match status" value="2"/>
</dbReference>
<dbReference type="InterPro" id="IPR003646">
    <property type="entry name" value="SH3-like_bac-type"/>
</dbReference>
<keyword evidence="3" id="KW-0732">Signal</keyword>
<dbReference type="SMART" id="SM00644">
    <property type="entry name" value="Ami_2"/>
    <property type="match status" value="1"/>
</dbReference>
<feature type="chain" id="PRO_5044800721" description="SH3b domain-containing protein" evidence="3">
    <location>
        <begin position="21"/>
        <end position="348"/>
    </location>
</feature>
<dbReference type="PROSITE" id="PS51781">
    <property type="entry name" value="SH3B"/>
    <property type="match status" value="1"/>
</dbReference>
<reference evidence="5 6" key="1">
    <citation type="submission" date="2024-11" db="EMBL/GenBank/DDBJ databases">
        <title>Chromosome-level genome assembly of the freshwater bivalve Anodonta woodiana.</title>
        <authorList>
            <person name="Chen X."/>
        </authorList>
    </citation>
    <scope>NUCLEOTIDE SEQUENCE [LARGE SCALE GENOMIC DNA]</scope>
    <source>
        <strain evidence="5">MN2024</strain>
        <tissue evidence="5">Gills</tissue>
    </source>
</reference>
<dbReference type="GO" id="GO:0002376">
    <property type="term" value="P:immune system process"/>
    <property type="evidence" value="ECO:0007669"/>
    <property type="project" value="UniProtKB-KW"/>
</dbReference>
<organism evidence="5 6">
    <name type="scientific">Sinanodonta woodiana</name>
    <name type="common">Chinese pond mussel</name>
    <name type="synonym">Anodonta woodiana</name>
    <dbReference type="NCBI Taxonomy" id="1069815"/>
    <lineage>
        <taxon>Eukaryota</taxon>
        <taxon>Metazoa</taxon>
        <taxon>Spiralia</taxon>
        <taxon>Lophotrochozoa</taxon>
        <taxon>Mollusca</taxon>
        <taxon>Bivalvia</taxon>
        <taxon>Autobranchia</taxon>
        <taxon>Heteroconchia</taxon>
        <taxon>Palaeoheterodonta</taxon>
        <taxon>Unionida</taxon>
        <taxon>Unionoidea</taxon>
        <taxon>Unionidae</taxon>
        <taxon>Unioninae</taxon>
        <taxon>Sinanodonta</taxon>
    </lineage>
</organism>
<proteinExistence type="inferred from homology"/>
<evidence type="ECO:0000256" key="3">
    <source>
        <dbReference type="SAM" id="SignalP"/>
    </source>
</evidence>
<dbReference type="Pfam" id="PF01510">
    <property type="entry name" value="Amidase_2"/>
    <property type="match status" value="1"/>
</dbReference>
<dbReference type="Pfam" id="PF08239">
    <property type="entry name" value="SH3_3"/>
    <property type="match status" value="1"/>
</dbReference>
<dbReference type="InterPro" id="IPR015510">
    <property type="entry name" value="PGRP"/>
</dbReference>
<dbReference type="PANTHER" id="PTHR11022">
    <property type="entry name" value="PEPTIDOGLYCAN RECOGNITION PROTEIN"/>
    <property type="match status" value="1"/>
</dbReference>
<keyword evidence="6" id="KW-1185">Reference proteome</keyword>
<comment type="similarity">
    <text evidence="1">Belongs to the N-acetylmuramoyl-L-alanine amidase 2 family.</text>
</comment>
<dbReference type="AlphaFoldDB" id="A0ABD3WB58"/>
<protein>
    <recommendedName>
        <fullName evidence="4">SH3b domain-containing protein</fullName>
    </recommendedName>
</protein>
<dbReference type="InterPro" id="IPR006619">
    <property type="entry name" value="PGRP_domain_met/bac"/>
</dbReference>
<feature type="domain" description="SH3b" evidence="4">
    <location>
        <begin position="14"/>
        <end position="88"/>
    </location>
</feature>
<comment type="caution">
    <text evidence="5">The sequence shown here is derived from an EMBL/GenBank/DDBJ whole genome shotgun (WGS) entry which is preliminary data.</text>
</comment>
<dbReference type="SUPFAM" id="SSF55846">
    <property type="entry name" value="N-acetylmuramoyl-L-alanine amidase-like"/>
    <property type="match status" value="1"/>
</dbReference>
<dbReference type="InterPro" id="IPR036505">
    <property type="entry name" value="Amidase/PGRP_sf"/>
</dbReference>
<dbReference type="Gene3D" id="3.40.80.10">
    <property type="entry name" value="Peptidoglycan recognition protein-like"/>
    <property type="match status" value="1"/>
</dbReference>
<sequence>MIPQLCVSLLLLSSVEKAFSYQCACAKGDVNVRAGPSLHDRVLTSLSDGNCLPYKEYDQHGTDGITWANVDYNGQNAWISKHYVNIGTCTTEKCACSTYNDVHVRTGAGLHSQVVATLSIHQCVTYKNHTQSADGYTWLNVDYHGQDAWIAGTYVHISTCTNGTNTNFSGVHSNIQLHGCPQIISRSDWGARNPSENIGHLPGIPKYVFIHHGATPGCTTKDECMTRVRGYQTYHMESHQWPDIGYSFLVGEDGNVYEGRGWDEIGAHTLNYNSIGLGICIIGDFTDHVPNNTSLNAVKQLIACGVDNHKISTNYILHGHRDVGQTTCPGDKLYELIRVWPHYRAHHN</sequence>
<evidence type="ECO:0000313" key="5">
    <source>
        <dbReference type="EMBL" id="KAL3871092.1"/>
    </source>
</evidence>
<gene>
    <name evidence="5" type="ORF">ACJMK2_039112</name>
</gene>
<evidence type="ECO:0000313" key="6">
    <source>
        <dbReference type="Proteomes" id="UP001634394"/>
    </source>
</evidence>